<keyword evidence="6" id="KW-0812">Transmembrane</keyword>
<evidence type="ECO:0000313" key="18">
    <source>
        <dbReference type="Proteomes" id="UP000002051"/>
    </source>
</evidence>
<evidence type="ECO:0000256" key="11">
    <source>
        <dbReference type="ARBA" id="ARBA00022989"/>
    </source>
</evidence>
<evidence type="ECO:0000256" key="3">
    <source>
        <dbReference type="ARBA" id="ARBA00004906"/>
    </source>
</evidence>
<accession>A0A072U6Z9</accession>
<organism evidence="16 18">
    <name type="scientific">Medicago truncatula</name>
    <name type="common">Barrel medic</name>
    <name type="synonym">Medicago tribuloides</name>
    <dbReference type="NCBI Taxonomy" id="3880"/>
    <lineage>
        <taxon>Eukaryota</taxon>
        <taxon>Viridiplantae</taxon>
        <taxon>Streptophyta</taxon>
        <taxon>Embryophyta</taxon>
        <taxon>Tracheophyta</taxon>
        <taxon>Spermatophyta</taxon>
        <taxon>Magnoliopsida</taxon>
        <taxon>eudicotyledons</taxon>
        <taxon>Gunneridae</taxon>
        <taxon>Pentapetalae</taxon>
        <taxon>rosids</taxon>
        <taxon>fabids</taxon>
        <taxon>Fabales</taxon>
        <taxon>Fabaceae</taxon>
        <taxon>Papilionoideae</taxon>
        <taxon>50 kb inversion clade</taxon>
        <taxon>NPAAA clade</taxon>
        <taxon>Hologalegina</taxon>
        <taxon>IRL clade</taxon>
        <taxon>Trifolieae</taxon>
        <taxon>Medicago</taxon>
    </lineage>
</organism>
<evidence type="ECO:0000313" key="16">
    <source>
        <dbReference type="EMBL" id="KEH24868.1"/>
    </source>
</evidence>
<dbReference type="Pfam" id="PF13639">
    <property type="entry name" value="zf-RING_2"/>
    <property type="match status" value="2"/>
</dbReference>
<comment type="subcellular location">
    <subcellularLocation>
        <location evidence="2">Membrane</location>
        <topology evidence="2">Single-pass membrane protein</topology>
    </subcellularLocation>
</comment>
<evidence type="ECO:0000256" key="8">
    <source>
        <dbReference type="ARBA" id="ARBA00022771"/>
    </source>
</evidence>
<keyword evidence="9" id="KW-0833">Ubl conjugation pathway</keyword>
<evidence type="ECO:0000256" key="6">
    <source>
        <dbReference type="ARBA" id="ARBA00022692"/>
    </source>
</evidence>
<evidence type="ECO:0000256" key="1">
    <source>
        <dbReference type="ARBA" id="ARBA00000900"/>
    </source>
</evidence>
<gene>
    <name evidence="16" type="ordered locus">MTR_6g007670</name>
</gene>
<reference evidence="16 18" key="2">
    <citation type="journal article" date="2014" name="BMC Genomics">
        <title>An improved genome release (version Mt4.0) for the model legume Medicago truncatula.</title>
        <authorList>
            <person name="Tang H."/>
            <person name="Krishnakumar V."/>
            <person name="Bidwell S."/>
            <person name="Rosen B."/>
            <person name="Chan A."/>
            <person name="Zhou S."/>
            <person name="Gentzbittel L."/>
            <person name="Childs K.L."/>
            <person name="Yandell M."/>
            <person name="Gundlach H."/>
            <person name="Mayer K.F."/>
            <person name="Schwartz D.C."/>
            <person name="Town C.D."/>
        </authorList>
    </citation>
    <scope>GENOME REANNOTATION</scope>
    <source>
        <strain evidence="16">A17</strain>
        <strain evidence="17 18">cv. Jemalong A17</strain>
    </source>
</reference>
<evidence type="ECO:0000256" key="12">
    <source>
        <dbReference type="ARBA" id="ARBA00023136"/>
    </source>
</evidence>
<evidence type="ECO:0000259" key="15">
    <source>
        <dbReference type="PROSITE" id="PS50089"/>
    </source>
</evidence>
<evidence type="ECO:0000256" key="10">
    <source>
        <dbReference type="ARBA" id="ARBA00022833"/>
    </source>
</evidence>
<keyword evidence="7" id="KW-0479">Metal-binding</keyword>
<dbReference type="Proteomes" id="UP000002051">
    <property type="component" value="Chromosome 6"/>
</dbReference>
<keyword evidence="11" id="KW-1133">Transmembrane helix</keyword>
<dbReference type="GO" id="GO:0061630">
    <property type="term" value="F:ubiquitin protein ligase activity"/>
    <property type="evidence" value="ECO:0007669"/>
    <property type="project" value="UniProtKB-EC"/>
</dbReference>
<dbReference type="GO" id="GO:0008270">
    <property type="term" value="F:zinc ion binding"/>
    <property type="evidence" value="ECO:0007669"/>
    <property type="project" value="UniProtKB-KW"/>
</dbReference>
<comment type="similarity">
    <text evidence="13">Belongs to the RING-type zinc finger family. ATL subfamily.</text>
</comment>
<reference evidence="16 18" key="1">
    <citation type="journal article" date="2011" name="Nature">
        <title>The Medicago genome provides insight into the evolution of rhizobial symbioses.</title>
        <authorList>
            <person name="Young N.D."/>
            <person name="Debelle F."/>
            <person name="Oldroyd G.E."/>
            <person name="Geurts R."/>
            <person name="Cannon S.B."/>
            <person name="Udvardi M.K."/>
            <person name="Benedito V.A."/>
            <person name="Mayer K.F."/>
            <person name="Gouzy J."/>
            <person name="Schoof H."/>
            <person name="Van de Peer Y."/>
            <person name="Proost S."/>
            <person name="Cook D.R."/>
            <person name="Meyers B.C."/>
            <person name="Spannagl M."/>
            <person name="Cheung F."/>
            <person name="De Mita S."/>
            <person name="Krishnakumar V."/>
            <person name="Gundlach H."/>
            <person name="Zhou S."/>
            <person name="Mudge J."/>
            <person name="Bharti A.K."/>
            <person name="Murray J.D."/>
            <person name="Naoumkina M.A."/>
            <person name="Rosen B."/>
            <person name="Silverstein K.A."/>
            <person name="Tang H."/>
            <person name="Rombauts S."/>
            <person name="Zhao P.X."/>
            <person name="Zhou P."/>
            <person name="Barbe V."/>
            <person name="Bardou P."/>
            <person name="Bechner M."/>
            <person name="Bellec A."/>
            <person name="Berger A."/>
            <person name="Berges H."/>
            <person name="Bidwell S."/>
            <person name="Bisseling T."/>
            <person name="Choisne N."/>
            <person name="Couloux A."/>
            <person name="Denny R."/>
            <person name="Deshpande S."/>
            <person name="Dai X."/>
            <person name="Doyle J.J."/>
            <person name="Dudez A.M."/>
            <person name="Farmer A.D."/>
            <person name="Fouteau S."/>
            <person name="Franken C."/>
            <person name="Gibelin C."/>
            <person name="Gish J."/>
            <person name="Goldstein S."/>
            <person name="Gonzalez A.J."/>
            <person name="Green P.J."/>
            <person name="Hallab A."/>
            <person name="Hartog M."/>
            <person name="Hua A."/>
            <person name="Humphray S.J."/>
            <person name="Jeong D.H."/>
            <person name="Jing Y."/>
            <person name="Jocker A."/>
            <person name="Kenton S.M."/>
            <person name="Kim D.J."/>
            <person name="Klee K."/>
            <person name="Lai H."/>
            <person name="Lang C."/>
            <person name="Lin S."/>
            <person name="Macmil S.L."/>
            <person name="Magdelenat G."/>
            <person name="Matthews L."/>
            <person name="McCorrison J."/>
            <person name="Monaghan E.L."/>
            <person name="Mun J.H."/>
            <person name="Najar F.Z."/>
            <person name="Nicholson C."/>
            <person name="Noirot C."/>
            <person name="O'Bleness M."/>
            <person name="Paule C.R."/>
            <person name="Poulain J."/>
            <person name="Prion F."/>
            <person name="Qin B."/>
            <person name="Qu C."/>
            <person name="Retzel E.F."/>
            <person name="Riddle C."/>
            <person name="Sallet E."/>
            <person name="Samain S."/>
            <person name="Samson N."/>
            <person name="Sanders I."/>
            <person name="Saurat O."/>
            <person name="Scarpelli C."/>
            <person name="Schiex T."/>
            <person name="Segurens B."/>
            <person name="Severin A.J."/>
            <person name="Sherrier D.J."/>
            <person name="Shi R."/>
            <person name="Sims S."/>
            <person name="Singer S.R."/>
            <person name="Sinharoy S."/>
            <person name="Sterck L."/>
            <person name="Viollet A."/>
            <person name="Wang B.B."/>
            <person name="Wang K."/>
            <person name="Wang M."/>
            <person name="Wang X."/>
            <person name="Warfsmann J."/>
            <person name="Weissenbach J."/>
            <person name="White D.D."/>
            <person name="White J.D."/>
            <person name="Wiley G.B."/>
            <person name="Wincker P."/>
            <person name="Xing Y."/>
            <person name="Yang L."/>
            <person name="Yao Z."/>
            <person name="Ying F."/>
            <person name="Zhai J."/>
            <person name="Zhou L."/>
            <person name="Zuber A."/>
            <person name="Denarie J."/>
            <person name="Dixon R.A."/>
            <person name="May G.D."/>
            <person name="Schwartz D.C."/>
            <person name="Rogers J."/>
            <person name="Quetier F."/>
            <person name="Town C.D."/>
            <person name="Roe B.A."/>
        </authorList>
    </citation>
    <scope>NUCLEOTIDE SEQUENCE [LARGE SCALE GENOMIC DNA]</scope>
    <source>
        <strain evidence="16">A17</strain>
        <strain evidence="17 18">cv. Jemalong A17</strain>
    </source>
</reference>
<evidence type="ECO:0000256" key="14">
    <source>
        <dbReference type="PROSITE-ProRule" id="PRU00175"/>
    </source>
</evidence>
<keyword evidence="5" id="KW-0808">Transferase</keyword>
<dbReference type="SUPFAM" id="SSF57850">
    <property type="entry name" value="RING/U-box"/>
    <property type="match status" value="2"/>
</dbReference>
<keyword evidence="10" id="KW-0862">Zinc</keyword>
<dbReference type="AlphaFoldDB" id="A0A072U6Z9"/>
<comment type="catalytic activity">
    <reaction evidence="1">
        <text>S-ubiquitinyl-[E2 ubiquitin-conjugating enzyme]-L-cysteine + [acceptor protein]-L-lysine = [E2 ubiquitin-conjugating enzyme]-L-cysteine + N(6)-ubiquitinyl-[acceptor protein]-L-lysine.</text>
        <dbReference type="EC" id="2.3.2.27"/>
    </reaction>
</comment>
<dbReference type="STRING" id="3880.A0A072U6Z9"/>
<keyword evidence="18" id="KW-1185">Reference proteome</keyword>
<dbReference type="EC" id="2.3.2.27" evidence="4"/>
<reference evidence="17" key="3">
    <citation type="submission" date="2015-04" db="UniProtKB">
        <authorList>
            <consortium name="EnsemblPlants"/>
        </authorList>
    </citation>
    <scope>IDENTIFICATION</scope>
    <source>
        <strain evidence="17">cv. Jemalong A17</strain>
    </source>
</reference>
<dbReference type="PANTHER" id="PTHR45768">
    <property type="entry name" value="E3 UBIQUITIN-PROTEIN LIGASE RNF13-LIKE"/>
    <property type="match status" value="1"/>
</dbReference>
<dbReference type="PANTHER" id="PTHR45768:SF61">
    <property type="entry name" value="RING-H2 FINGER PROTEIN ATL18"/>
    <property type="match status" value="1"/>
</dbReference>
<dbReference type="InterPro" id="IPR001841">
    <property type="entry name" value="Znf_RING"/>
</dbReference>
<feature type="domain" description="RING-type" evidence="15">
    <location>
        <begin position="172"/>
        <end position="214"/>
    </location>
</feature>
<comment type="pathway">
    <text evidence="3">Protein modification; protein ubiquitination.</text>
</comment>
<dbReference type="GO" id="GO:0016020">
    <property type="term" value="C:membrane"/>
    <property type="evidence" value="ECO:0007669"/>
    <property type="project" value="UniProtKB-SubCell"/>
</dbReference>
<dbReference type="HOGENOM" id="CLU_1099918_0_0_1"/>
<dbReference type="InterPro" id="IPR013083">
    <property type="entry name" value="Znf_RING/FYVE/PHD"/>
</dbReference>
<evidence type="ECO:0000256" key="9">
    <source>
        <dbReference type="ARBA" id="ARBA00022786"/>
    </source>
</evidence>
<dbReference type="Gene3D" id="3.30.40.10">
    <property type="entry name" value="Zinc/RING finger domain, C3HC4 (zinc finger)"/>
    <property type="match status" value="2"/>
</dbReference>
<name>A0A072U6Z9_MEDTR</name>
<evidence type="ECO:0000313" key="17">
    <source>
        <dbReference type="EnsemblPlants" id="KEH24868"/>
    </source>
</evidence>
<protein>
    <recommendedName>
        <fullName evidence="4">RING-type E3 ubiquitin transferase</fullName>
        <ecNumber evidence="4">2.3.2.27</ecNumber>
    </recommendedName>
</protein>
<evidence type="ECO:0000256" key="2">
    <source>
        <dbReference type="ARBA" id="ARBA00004167"/>
    </source>
</evidence>
<dbReference type="PROSITE" id="PS50089">
    <property type="entry name" value="ZF_RING_2"/>
    <property type="match status" value="2"/>
</dbReference>
<keyword evidence="12" id="KW-0472">Membrane</keyword>
<feature type="domain" description="RING-type" evidence="15">
    <location>
        <begin position="33"/>
        <end position="75"/>
    </location>
</feature>
<proteinExistence type="inferred from homology"/>
<evidence type="ECO:0000256" key="13">
    <source>
        <dbReference type="ARBA" id="ARBA00024209"/>
    </source>
</evidence>
<keyword evidence="8 14" id="KW-0863">Zinc-finger</keyword>
<dbReference type="SMART" id="SM00184">
    <property type="entry name" value="RING"/>
    <property type="match status" value="2"/>
</dbReference>
<evidence type="ECO:0000256" key="5">
    <source>
        <dbReference type="ARBA" id="ARBA00022679"/>
    </source>
</evidence>
<evidence type="ECO:0000256" key="7">
    <source>
        <dbReference type="ARBA" id="ARBA00022723"/>
    </source>
</evidence>
<dbReference type="EMBL" id="CM001222">
    <property type="protein sequence ID" value="KEH24868.1"/>
    <property type="molecule type" value="Genomic_DNA"/>
</dbReference>
<dbReference type="EnsemblPlants" id="KEH24868">
    <property type="protein sequence ID" value="KEH24868"/>
    <property type="gene ID" value="MTR_6g007670"/>
</dbReference>
<sequence length="253" mass="29099">MIDRGRRRISKIDLENLPCYDYVVDHRTSTIDCAICLENFTIGDKCRLLPICKHSFHAQCVDQWLLKHPICPICRSMVGSHSGDKVVIDILYHKETEENWCIQCLATFNYISRSRRISYIKTQEVTTKKGMDFLFLFRECCFKRSISKTDLEKLPCYDYVAEENGSNPLDICAICLENFTIGDKCRLLPICKHIFHAQCVDKWLLKTPICPICRSRVCSHSANKVVLGNNGRESIESGLSRNVGLELRENNPT</sequence>
<evidence type="ECO:0000256" key="4">
    <source>
        <dbReference type="ARBA" id="ARBA00012483"/>
    </source>
</evidence>